<dbReference type="OrthoDB" id="310030at2759"/>
<evidence type="ECO:0000256" key="8">
    <source>
        <dbReference type="ARBA" id="ARBA00022989"/>
    </source>
</evidence>
<dbReference type="eggNOG" id="KOG2291">
    <property type="taxonomic scope" value="Eukaryota"/>
</dbReference>
<dbReference type="EMBL" id="KB932201">
    <property type="protein sequence ID" value="KCV72851.1"/>
    <property type="molecule type" value="Genomic_DNA"/>
</dbReference>
<evidence type="ECO:0000256" key="7">
    <source>
        <dbReference type="ARBA" id="ARBA00022824"/>
    </source>
</evidence>
<evidence type="ECO:0000256" key="3">
    <source>
        <dbReference type="ARBA" id="ARBA00004922"/>
    </source>
</evidence>
<evidence type="ECO:0000256" key="2">
    <source>
        <dbReference type="ARBA" id="ARBA00004115"/>
    </source>
</evidence>
<protein>
    <recommendedName>
        <fullName evidence="10">Dolichyl-diphosphooligosaccharide--protein glycosyltransferase subunit 1</fullName>
    </recommendedName>
</protein>
<keyword evidence="9" id="KW-0472">Membrane</keyword>
<evidence type="ECO:0000313" key="12">
    <source>
        <dbReference type="Proteomes" id="UP000030693"/>
    </source>
</evidence>
<evidence type="ECO:0000256" key="1">
    <source>
        <dbReference type="ARBA" id="ARBA00002791"/>
    </source>
</evidence>
<dbReference type="PANTHER" id="PTHR21049:SF0">
    <property type="entry name" value="DOLICHYL-DIPHOSPHOOLIGOSACCHARIDE--PROTEIN GLYCOSYLTRANSFERASE SUBUNIT 1"/>
    <property type="match status" value="1"/>
</dbReference>
<dbReference type="Proteomes" id="UP000030693">
    <property type="component" value="Unassembled WGS sequence"/>
</dbReference>
<gene>
    <name evidence="11" type="ORF">H696_00426</name>
</gene>
<dbReference type="STRING" id="691883.A0A058ZFX0"/>
<keyword evidence="5" id="KW-0812">Transmembrane</keyword>
<dbReference type="GO" id="GO:0008250">
    <property type="term" value="C:oligosaccharyltransferase complex"/>
    <property type="evidence" value="ECO:0007669"/>
    <property type="project" value="UniProtKB-UniRule"/>
</dbReference>
<dbReference type="RefSeq" id="XP_009492552.1">
    <property type="nucleotide sequence ID" value="XM_009494277.1"/>
</dbReference>
<accession>A0A058ZFX0</accession>
<dbReference type="AlphaFoldDB" id="A0A058ZFX0"/>
<comment type="subunit">
    <text evidence="10">Component of the oligosaccharyltransferase (OST) complex.</text>
</comment>
<organism evidence="11">
    <name type="scientific">Fonticula alba</name>
    <name type="common">Slime mold</name>
    <dbReference type="NCBI Taxonomy" id="691883"/>
    <lineage>
        <taxon>Eukaryota</taxon>
        <taxon>Rotosphaerida</taxon>
        <taxon>Fonticulaceae</taxon>
        <taxon>Fonticula</taxon>
    </lineage>
</organism>
<dbReference type="GeneID" id="20525151"/>
<comment type="pathway">
    <text evidence="3 10">Protein modification; protein glycosylation.</text>
</comment>
<comment type="function">
    <text evidence="1 10">Subunit of the oligosaccharyl transferase (OST) complex that catalyzes the initial transfer of a defined glycan (Glc(3)Man(9)GlcNAc(2) in eukaryotes) from the lipid carrier dolichol-pyrophosphate to an asparagine residue within an Asn-X-Ser/Thr consensus motif in nascent polypeptide chains, the first step in protein N-glycosylation. N-glycosylation occurs cotranslationally and the complex associates with the Sec61 complex at the channel-forming translocon complex that mediates protein translocation across the endoplasmic reticulum (ER). All subunits are required for a maximal enzyme activity.</text>
</comment>
<comment type="subcellular location">
    <subcellularLocation>
        <location evidence="2 10">Endoplasmic reticulum membrane</location>
        <topology evidence="2 10">Single-pass type I membrane protein</topology>
    </subcellularLocation>
</comment>
<dbReference type="UniPathway" id="UPA00378"/>
<keyword evidence="6" id="KW-0732">Signal</keyword>
<dbReference type="Pfam" id="PF04597">
    <property type="entry name" value="Ribophorin_I"/>
    <property type="match status" value="1"/>
</dbReference>
<dbReference type="GO" id="GO:0018279">
    <property type="term" value="P:protein N-linked glycosylation via asparagine"/>
    <property type="evidence" value="ECO:0007669"/>
    <property type="project" value="TreeGrafter"/>
</dbReference>
<evidence type="ECO:0000313" key="11">
    <source>
        <dbReference type="EMBL" id="KCV72851.1"/>
    </source>
</evidence>
<keyword evidence="8" id="KW-1133">Transmembrane helix</keyword>
<dbReference type="PANTHER" id="PTHR21049">
    <property type="entry name" value="RIBOPHORIN I"/>
    <property type="match status" value="1"/>
</dbReference>
<name>A0A058ZFX0_FONAL</name>
<evidence type="ECO:0000256" key="6">
    <source>
        <dbReference type="ARBA" id="ARBA00022729"/>
    </source>
</evidence>
<evidence type="ECO:0000256" key="4">
    <source>
        <dbReference type="ARBA" id="ARBA00008905"/>
    </source>
</evidence>
<comment type="similarity">
    <text evidence="4 10">Belongs to the OST1 family.</text>
</comment>
<keyword evidence="7 10" id="KW-0256">Endoplasmic reticulum</keyword>
<reference evidence="11" key="1">
    <citation type="submission" date="2013-04" db="EMBL/GenBank/DDBJ databases">
        <title>The Genome Sequence of Fonticula alba ATCC 38817.</title>
        <authorList>
            <consortium name="The Broad Institute Genomics Platform"/>
            <person name="Russ C."/>
            <person name="Cuomo C."/>
            <person name="Burger G."/>
            <person name="Gray M.W."/>
            <person name="Holland P.W.H."/>
            <person name="King N."/>
            <person name="Lang F.B.F."/>
            <person name="Roger A.J."/>
            <person name="Ruiz-Trillo I."/>
            <person name="Brown M."/>
            <person name="Walker B."/>
            <person name="Young S."/>
            <person name="Zeng Q."/>
            <person name="Gargeya S."/>
            <person name="Fitzgerald M."/>
            <person name="Haas B."/>
            <person name="Abouelleil A."/>
            <person name="Allen A.W."/>
            <person name="Alvarado L."/>
            <person name="Arachchi H.M."/>
            <person name="Berlin A.M."/>
            <person name="Chapman S.B."/>
            <person name="Gainer-Dewar J."/>
            <person name="Goldberg J."/>
            <person name="Griggs A."/>
            <person name="Gujja S."/>
            <person name="Hansen M."/>
            <person name="Howarth C."/>
            <person name="Imamovic A."/>
            <person name="Ireland A."/>
            <person name="Larimer J."/>
            <person name="McCowan C."/>
            <person name="Murphy C."/>
            <person name="Pearson M."/>
            <person name="Poon T.W."/>
            <person name="Priest M."/>
            <person name="Roberts A."/>
            <person name="Saif S."/>
            <person name="Shea T."/>
            <person name="Sisk P."/>
            <person name="Sykes S."/>
            <person name="Wortman J."/>
            <person name="Nusbaum C."/>
            <person name="Birren B."/>
        </authorList>
    </citation>
    <scope>NUCLEOTIDE SEQUENCE [LARGE SCALE GENOMIC DNA]</scope>
    <source>
        <strain evidence="11">ATCC 38817</strain>
    </source>
</reference>
<keyword evidence="12" id="KW-1185">Reference proteome</keyword>
<evidence type="ECO:0000256" key="9">
    <source>
        <dbReference type="ARBA" id="ARBA00023136"/>
    </source>
</evidence>
<dbReference type="InterPro" id="IPR007676">
    <property type="entry name" value="Ribophorin_I"/>
</dbReference>
<evidence type="ECO:0000256" key="10">
    <source>
        <dbReference type="RuleBase" id="RU361143"/>
    </source>
</evidence>
<sequence>MRASLWLSAVGRQWALPLVAVWLALTGLLALAGASASDALVVNSRVARQLDFTISDGSAFHSELLNITVSYEAPQGDADLAHYRLTLPVNDGMISSVSPYEEDQFQPLESLRLLSRSESSSSSPVQVYEYSFATPLPPQASRTLAFYVIKIGGARPTPATIEQGDPQFLATTTPLHFVSPYKTTEQIMTAKMTGDGHSVSLIPSNTPTDHRRKSIASSTHFSLGPFVDVPATDDIFATGAGTAKLPLVSFRIREPAGQAIVEDLTRTATVSHLTGTLHVDNSYHVLNTGAALRGGFSRAKMSSPDRSHGSNPDGMAGIFRFPIPSMAKNIYFVDQLGNVSSSIVDAETPQLNSALPRILTLKTRYPLFGGWRAEWSHGYTVPLDSLGTFSDTEAASPKDPNFLFGSTSQDDPSLHMLRLPLLESHSSAAILRFELNIVLPEGARDVHIKLPFNVDFLSIGDPTFSFLDSLSPVSFLPRVLSFFGLPTPAWVRTLEGNSILGQGRPTIVIRHQLVASLSHENDIEVTYRLNGPEALLIKPVSLSMVIFLMLAALLVWSRSSVSIEGDADFHKAPWMAAEKAKAE</sequence>
<evidence type="ECO:0000256" key="5">
    <source>
        <dbReference type="ARBA" id="ARBA00022692"/>
    </source>
</evidence>
<proteinExistence type="inferred from homology"/>